<feature type="region of interest" description="Disordered" evidence="1">
    <location>
        <begin position="1"/>
        <end position="31"/>
    </location>
</feature>
<protein>
    <submittedName>
        <fullName evidence="2">Uncharacterized protein</fullName>
    </submittedName>
</protein>
<reference evidence="2" key="1">
    <citation type="journal article" date="2022" name="bioRxiv">
        <title>Sequencing and chromosome-scale assembly of the giantPleurodeles waltlgenome.</title>
        <authorList>
            <person name="Brown T."/>
            <person name="Elewa A."/>
            <person name="Iarovenko S."/>
            <person name="Subramanian E."/>
            <person name="Araus A.J."/>
            <person name="Petzold A."/>
            <person name="Susuki M."/>
            <person name="Suzuki K.-i.T."/>
            <person name="Hayashi T."/>
            <person name="Toyoda A."/>
            <person name="Oliveira C."/>
            <person name="Osipova E."/>
            <person name="Leigh N.D."/>
            <person name="Simon A."/>
            <person name="Yun M.H."/>
        </authorList>
    </citation>
    <scope>NUCLEOTIDE SEQUENCE</scope>
    <source>
        <strain evidence="2">20211129_DDA</strain>
        <tissue evidence="2">Liver</tissue>
    </source>
</reference>
<proteinExistence type="predicted"/>
<sequence length="126" mass="13279">MQGCAGRGLLKQGHPWTDRPEGAGTSRALPPPLASLEEEWLRVSRCCSQGARAPGFTCLVSTRVRMPHDRYVTRSARAGVPVCACCVVELQCACAVASVSLVPKQQCARASCYILGLVPAPAVGAE</sequence>
<dbReference type="Proteomes" id="UP001066276">
    <property type="component" value="Chromosome 7"/>
</dbReference>
<evidence type="ECO:0000313" key="3">
    <source>
        <dbReference type="Proteomes" id="UP001066276"/>
    </source>
</evidence>
<dbReference type="EMBL" id="JANPWB010000011">
    <property type="protein sequence ID" value="KAJ1121748.1"/>
    <property type="molecule type" value="Genomic_DNA"/>
</dbReference>
<keyword evidence="3" id="KW-1185">Reference proteome</keyword>
<evidence type="ECO:0000256" key="1">
    <source>
        <dbReference type="SAM" id="MobiDB-lite"/>
    </source>
</evidence>
<gene>
    <name evidence="2" type="ORF">NDU88_000267</name>
</gene>
<dbReference type="AlphaFoldDB" id="A0AAV7P0D4"/>
<name>A0AAV7P0D4_PLEWA</name>
<evidence type="ECO:0000313" key="2">
    <source>
        <dbReference type="EMBL" id="KAJ1121748.1"/>
    </source>
</evidence>
<accession>A0AAV7P0D4</accession>
<comment type="caution">
    <text evidence="2">The sequence shown here is derived from an EMBL/GenBank/DDBJ whole genome shotgun (WGS) entry which is preliminary data.</text>
</comment>
<organism evidence="2 3">
    <name type="scientific">Pleurodeles waltl</name>
    <name type="common">Iberian ribbed newt</name>
    <dbReference type="NCBI Taxonomy" id="8319"/>
    <lineage>
        <taxon>Eukaryota</taxon>
        <taxon>Metazoa</taxon>
        <taxon>Chordata</taxon>
        <taxon>Craniata</taxon>
        <taxon>Vertebrata</taxon>
        <taxon>Euteleostomi</taxon>
        <taxon>Amphibia</taxon>
        <taxon>Batrachia</taxon>
        <taxon>Caudata</taxon>
        <taxon>Salamandroidea</taxon>
        <taxon>Salamandridae</taxon>
        <taxon>Pleurodelinae</taxon>
        <taxon>Pleurodeles</taxon>
    </lineage>
</organism>